<protein>
    <submittedName>
        <fullName evidence="1">Uncharacterized protein</fullName>
    </submittedName>
</protein>
<accession>A0A8H3GIT5</accession>
<dbReference type="Gene3D" id="2.80.10.50">
    <property type="match status" value="1"/>
</dbReference>
<comment type="caution">
    <text evidence="1">The sequence shown here is derived from an EMBL/GenBank/DDBJ whole genome shotgun (WGS) entry which is preliminary data.</text>
</comment>
<proteinExistence type="predicted"/>
<dbReference type="Proteomes" id="UP000663826">
    <property type="component" value="Unassembled WGS sequence"/>
</dbReference>
<dbReference type="SUPFAM" id="SSF50370">
    <property type="entry name" value="Ricin B-like lectins"/>
    <property type="match status" value="1"/>
</dbReference>
<sequence length="213" mass="23724">MLARKQTVLPTRTWAHVRFHTHHAYITTTSLPSALTIESSGSPFSIRLTNIYKFSFNTMVHLEDGKQYIIVSAANHQCASYDPEQLPTGWIVLQPRDNAQGYNPLFVAKSVGGGKWRFIVPGWPGLCLGFHGSASHDDSELKPVSIVQENESAHVEWQVDPTEGPNYEIHMSVGPDHVCWSLPGDDTRGEVVVLKEQNASPGQNWYFGIPVDE</sequence>
<evidence type="ECO:0000313" key="1">
    <source>
        <dbReference type="EMBL" id="CAE6452182.1"/>
    </source>
</evidence>
<reference evidence="1" key="1">
    <citation type="submission" date="2021-01" db="EMBL/GenBank/DDBJ databases">
        <authorList>
            <person name="Kaushik A."/>
        </authorList>
    </citation>
    <scope>NUCLEOTIDE SEQUENCE</scope>
    <source>
        <strain evidence="1">AG1-1B</strain>
    </source>
</reference>
<name>A0A8H3GIT5_9AGAM</name>
<dbReference type="AlphaFoldDB" id="A0A8H3GIT5"/>
<organism evidence="1 2">
    <name type="scientific">Rhizoctonia solani</name>
    <dbReference type="NCBI Taxonomy" id="456999"/>
    <lineage>
        <taxon>Eukaryota</taxon>
        <taxon>Fungi</taxon>
        <taxon>Dikarya</taxon>
        <taxon>Basidiomycota</taxon>
        <taxon>Agaricomycotina</taxon>
        <taxon>Agaricomycetes</taxon>
        <taxon>Cantharellales</taxon>
        <taxon>Ceratobasidiaceae</taxon>
        <taxon>Rhizoctonia</taxon>
    </lineage>
</organism>
<dbReference type="EMBL" id="CAJMWQ010001479">
    <property type="protein sequence ID" value="CAE6452182.1"/>
    <property type="molecule type" value="Genomic_DNA"/>
</dbReference>
<dbReference type="InterPro" id="IPR035992">
    <property type="entry name" value="Ricin_B-like_lectins"/>
</dbReference>
<gene>
    <name evidence="1" type="ORF">RDB_LOCUS80186</name>
</gene>
<evidence type="ECO:0000313" key="2">
    <source>
        <dbReference type="Proteomes" id="UP000663826"/>
    </source>
</evidence>